<proteinExistence type="predicted"/>
<dbReference type="EMBL" id="BMTU01000001">
    <property type="protein sequence ID" value="GGQ63373.1"/>
    <property type="molecule type" value="Genomic_DNA"/>
</dbReference>
<evidence type="ECO:0000313" key="1">
    <source>
        <dbReference type="EMBL" id="GGQ63373.1"/>
    </source>
</evidence>
<dbReference type="Proteomes" id="UP000656732">
    <property type="component" value="Unassembled WGS sequence"/>
</dbReference>
<evidence type="ECO:0000313" key="2">
    <source>
        <dbReference type="Proteomes" id="UP000656732"/>
    </source>
</evidence>
<reference evidence="1" key="1">
    <citation type="journal article" date="2014" name="Int. J. Syst. Evol. Microbiol.">
        <title>Complete genome sequence of Corynebacterium casei LMG S-19264T (=DSM 44701T), isolated from a smear-ripened cheese.</title>
        <authorList>
            <consortium name="US DOE Joint Genome Institute (JGI-PGF)"/>
            <person name="Walter F."/>
            <person name="Albersmeier A."/>
            <person name="Kalinowski J."/>
            <person name="Ruckert C."/>
        </authorList>
    </citation>
    <scope>NUCLEOTIDE SEQUENCE</scope>
    <source>
        <strain evidence="1">JCM 4403</strain>
    </source>
</reference>
<dbReference type="NCBIfam" id="NF040565">
    <property type="entry name" value="SCO2521_fam"/>
    <property type="match status" value="1"/>
</dbReference>
<organism evidence="1 2">
    <name type="scientific">Streptomyces pilosus</name>
    <dbReference type="NCBI Taxonomy" id="28893"/>
    <lineage>
        <taxon>Bacteria</taxon>
        <taxon>Bacillati</taxon>
        <taxon>Actinomycetota</taxon>
        <taxon>Actinomycetes</taxon>
        <taxon>Kitasatosporales</taxon>
        <taxon>Streptomycetaceae</taxon>
        <taxon>Streptomyces</taxon>
    </lineage>
</organism>
<dbReference type="InterPro" id="IPR049749">
    <property type="entry name" value="SCO2521-like"/>
</dbReference>
<sequence length="335" mass="36672">MRPEETVPRAVLACGEVRTCLLPAGQALDSRAAAQLLRLRADERVLVSERPNLYGRSPDVLTGVDCPLPSSNGARVRAVGTVAARAALTEGRVLQTSAYFRVPATGPDHRRPWGHYLVRPAVVEPFGRLPRDAVAEGFLGGGRHGDLDVGLIAAGLQTRLLRHPLLDQRPPLRSRPTRLRWVAVPAPDGEGPSLERFTLAEAELRTVRLRVPEGTGSAEVAGLCDDLALHDWLLTTLVRILDGIRLGPGEPAPRRRPAAADDLPVVVGALRPAVDHLLHLWMPRARVSRELAPLWDVLEDEPGFTRQWLALVQRVRDQLTLHAIPPARREVEPTP</sequence>
<gene>
    <name evidence="1" type="ORF">GCM10010280_07040</name>
</gene>
<dbReference type="AlphaFoldDB" id="A0A918BH40"/>
<reference evidence="1" key="2">
    <citation type="submission" date="2020-09" db="EMBL/GenBank/DDBJ databases">
        <authorList>
            <person name="Sun Q."/>
            <person name="Ohkuma M."/>
        </authorList>
    </citation>
    <scope>NUCLEOTIDE SEQUENCE</scope>
    <source>
        <strain evidence="1">JCM 4403</strain>
    </source>
</reference>
<dbReference type="RefSeq" id="WP_189555732.1">
    <property type="nucleotide sequence ID" value="NZ_BMTU01000001.1"/>
</dbReference>
<accession>A0A918BH40</accession>
<keyword evidence="2" id="KW-1185">Reference proteome</keyword>
<comment type="caution">
    <text evidence="1">The sequence shown here is derived from an EMBL/GenBank/DDBJ whole genome shotgun (WGS) entry which is preliminary data.</text>
</comment>
<name>A0A918BH40_9ACTN</name>
<protein>
    <submittedName>
        <fullName evidence="1">Uncharacterized protein</fullName>
    </submittedName>
</protein>